<reference evidence="1" key="1">
    <citation type="submission" date="2022-07" db="EMBL/GenBank/DDBJ databases">
        <title>Phylogenomic reconstructions and comparative analyses of Kickxellomycotina fungi.</title>
        <authorList>
            <person name="Reynolds N.K."/>
            <person name="Stajich J.E."/>
            <person name="Barry K."/>
            <person name="Grigoriev I.V."/>
            <person name="Crous P."/>
            <person name="Smith M.E."/>
        </authorList>
    </citation>
    <scope>NUCLEOTIDE SEQUENCE</scope>
    <source>
        <strain evidence="1">RSA 1196</strain>
    </source>
</reference>
<name>A0A9W8E3W0_9FUNG</name>
<gene>
    <name evidence="1" type="ORF">IWQ62_001420</name>
</gene>
<comment type="caution">
    <text evidence="1">The sequence shown here is derived from an EMBL/GenBank/DDBJ whole genome shotgun (WGS) entry which is preliminary data.</text>
</comment>
<accession>A0A9W8E3W0</accession>
<evidence type="ECO:0000313" key="2">
    <source>
        <dbReference type="Proteomes" id="UP001150925"/>
    </source>
</evidence>
<dbReference type="OrthoDB" id="5522864at2759"/>
<proteinExistence type="predicted"/>
<dbReference type="Proteomes" id="UP001150925">
    <property type="component" value="Unassembled WGS sequence"/>
</dbReference>
<dbReference type="AlphaFoldDB" id="A0A9W8E3W0"/>
<sequence>MTEYKIYMNRFFTRTKCVADAQGNLLYKIKRKSTFSRKHMENHPAGEIIWQQKSGWDFFNEVDQFMVSVERKSRLGGDDFKFEYGGVLYKWSPKNRFSKSKYLCVNCNNDQQVAVFQYKYMSRTFGFLTIHTMSQWPARLTELLIFTVMRIVEVQRDEDAAEAA</sequence>
<organism evidence="1 2">
    <name type="scientific">Dispira parvispora</name>
    <dbReference type="NCBI Taxonomy" id="1520584"/>
    <lineage>
        <taxon>Eukaryota</taxon>
        <taxon>Fungi</taxon>
        <taxon>Fungi incertae sedis</taxon>
        <taxon>Zoopagomycota</taxon>
        <taxon>Kickxellomycotina</taxon>
        <taxon>Dimargaritomycetes</taxon>
        <taxon>Dimargaritales</taxon>
        <taxon>Dimargaritaceae</taxon>
        <taxon>Dispira</taxon>
    </lineage>
</organism>
<protein>
    <submittedName>
        <fullName evidence="1">Uncharacterized protein</fullName>
    </submittedName>
</protein>
<evidence type="ECO:0000313" key="1">
    <source>
        <dbReference type="EMBL" id="KAJ1968151.1"/>
    </source>
</evidence>
<keyword evidence="2" id="KW-1185">Reference proteome</keyword>
<dbReference type="EMBL" id="JANBPY010000224">
    <property type="protein sequence ID" value="KAJ1968151.1"/>
    <property type="molecule type" value="Genomic_DNA"/>
</dbReference>